<evidence type="ECO:0000259" key="9">
    <source>
        <dbReference type="SMART" id="SM00500"/>
    </source>
</evidence>
<dbReference type="GO" id="GO:0071021">
    <property type="term" value="C:U2-type post-spliceosomal complex"/>
    <property type="evidence" value="ECO:0007669"/>
    <property type="project" value="TreeGrafter"/>
</dbReference>
<dbReference type="InterPro" id="IPR036285">
    <property type="entry name" value="PRP4-like_sf"/>
</dbReference>
<keyword evidence="11" id="KW-1185">Reference proteome</keyword>
<feature type="compositionally biased region" description="Low complexity" evidence="8">
    <location>
        <begin position="81"/>
        <end position="92"/>
    </location>
</feature>
<feature type="region of interest" description="Disordered" evidence="8">
    <location>
        <begin position="41"/>
        <end position="107"/>
    </location>
</feature>
<evidence type="ECO:0000256" key="5">
    <source>
        <dbReference type="ARBA" id="ARBA00022728"/>
    </source>
</evidence>
<evidence type="ECO:0000313" key="10">
    <source>
        <dbReference type="EMBL" id="KAJ3178822.1"/>
    </source>
</evidence>
<dbReference type="Proteomes" id="UP001212152">
    <property type="component" value="Unassembled WGS sequence"/>
</dbReference>
<accession>A0AAD5TQ90</accession>
<dbReference type="InterPro" id="IPR014906">
    <property type="entry name" value="PRP4-like"/>
</dbReference>
<proteinExistence type="inferred from homology"/>
<dbReference type="PANTHER" id="PTHR13007">
    <property type="entry name" value="PRE-MRNA SPLICING FACTOR-RELATED"/>
    <property type="match status" value="1"/>
</dbReference>
<evidence type="ECO:0000256" key="2">
    <source>
        <dbReference type="ARBA" id="ARBA00008137"/>
    </source>
</evidence>
<dbReference type="SMART" id="SM00500">
    <property type="entry name" value="SFM"/>
    <property type="match status" value="1"/>
</dbReference>
<dbReference type="Pfam" id="PF02840">
    <property type="entry name" value="Prp18"/>
    <property type="match status" value="1"/>
</dbReference>
<organism evidence="10 11">
    <name type="scientific">Geranomyces variabilis</name>
    <dbReference type="NCBI Taxonomy" id="109894"/>
    <lineage>
        <taxon>Eukaryota</taxon>
        <taxon>Fungi</taxon>
        <taxon>Fungi incertae sedis</taxon>
        <taxon>Chytridiomycota</taxon>
        <taxon>Chytridiomycota incertae sedis</taxon>
        <taxon>Chytridiomycetes</taxon>
        <taxon>Spizellomycetales</taxon>
        <taxon>Powellomycetaceae</taxon>
        <taxon>Geranomyces</taxon>
    </lineage>
</organism>
<feature type="compositionally biased region" description="Polar residues" evidence="8">
    <location>
        <begin position="66"/>
        <end position="78"/>
    </location>
</feature>
<evidence type="ECO:0000256" key="1">
    <source>
        <dbReference type="ARBA" id="ARBA00004123"/>
    </source>
</evidence>
<evidence type="ECO:0000256" key="4">
    <source>
        <dbReference type="ARBA" id="ARBA00022664"/>
    </source>
</evidence>
<dbReference type="GO" id="GO:0000350">
    <property type="term" value="P:generation of catalytic spliceosome for second transesterification step"/>
    <property type="evidence" value="ECO:0007669"/>
    <property type="project" value="TreeGrafter"/>
</dbReference>
<feature type="compositionally biased region" description="Basic and acidic residues" evidence="8">
    <location>
        <begin position="41"/>
        <end position="61"/>
    </location>
</feature>
<evidence type="ECO:0000256" key="6">
    <source>
        <dbReference type="ARBA" id="ARBA00023187"/>
    </source>
</evidence>
<dbReference type="InterPro" id="IPR039979">
    <property type="entry name" value="PRPF18"/>
</dbReference>
<dbReference type="EMBL" id="JADGJQ010000024">
    <property type="protein sequence ID" value="KAJ3178822.1"/>
    <property type="molecule type" value="Genomic_DNA"/>
</dbReference>
<evidence type="ECO:0000256" key="7">
    <source>
        <dbReference type="ARBA" id="ARBA00023242"/>
    </source>
</evidence>
<evidence type="ECO:0000256" key="3">
    <source>
        <dbReference type="ARBA" id="ARBA00018242"/>
    </source>
</evidence>
<keyword evidence="6" id="KW-0508">mRNA splicing</keyword>
<reference evidence="10" key="1">
    <citation type="submission" date="2020-05" db="EMBL/GenBank/DDBJ databases">
        <title>Phylogenomic resolution of chytrid fungi.</title>
        <authorList>
            <person name="Stajich J.E."/>
            <person name="Amses K."/>
            <person name="Simmons R."/>
            <person name="Seto K."/>
            <person name="Myers J."/>
            <person name="Bonds A."/>
            <person name="Quandt C.A."/>
            <person name="Barry K."/>
            <person name="Liu P."/>
            <person name="Grigoriev I."/>
            <person name="Longcore J.E."/>
            <person name="James T.Y."/>
        </authorList>
    </citation>
    <scope>NUCLEOTIDE SEQUENCE</scope>
    <source>
        <strain evidence="10">JEL0379</strain>
    </source>
</reference>
<feature type="domain" description="Pre-mRNA processing factor 4 (PRP4)-like" evidence="9">
    <location>
        <begin position="112"/>
        <end position="161"/>
    </location>
</feature>
<dbReference type="AlphaFoldDB" id="A0AAD5TQ90"/>
<comment type="similarity">
    <text evidence="2">Belongs to the PRP18 family.</text>
</comment>
<protein>
    <recommendedName>
        <fullName evidence="3">Pre-mRNA-splicing factor 18</fullName>
    </recommendedName>
</protein>
<gene>
    <name evidence="10" type="primary">PRP18</name>
    <name evidence="10" type="ORF">HDU87_003377</name>
</gene>
<comment type="caution">
    <text evidence="10">The sequence shown here is derived from an EMBL/GenBank/DDBJ whole genome shotgun (WGS) entry which is preliminary data.</text>
</comment>
<name>A0AAD5TQ90_9FUNG</name>
<dbReference type="FunFam" id="1.20.940.10:FF:000002">
    <property type="entry name" value="Pre-mRNA processing factor 18"/>
    <property type="match status" value="1"/>
</dbReference>
<dbReference type="Pfam" id="PF08799">
    <property type="entry name" value="PRP4"/>
    <property type="match status" value="1"/>
</dbReference>
<dbReference type="GO" id="GO:0005682">
    <property type="term" value="C:U5 snRNP"/>
    <property type="evidence" value="ECO:0007669"/>
    <property type="project" value="TreeGrafter"/>
</dbReference>
<dbReference type="SUPFAM" id="SSF47938">
    <property type="entry name" value="Functional domain of the splicing factor Prp18"/>
    <property type="match status" value="1"/>
</dbReference>
<dbReference type="GO" id="GO:0046540">
    <property type="term" value="C:U4/U6 x U5 tri-snRNP complex"/>
    <property type="evidence" value="ECO:0007669"/>
    <property type="project" value="TreeGrafter"/>
</dbReference>
<comment type="subcellular location">
    <subcellularLocation>
        <location evidence="1">Nucleus</location>
    </subcellularLocation>
</comment>
<keyword evidence="7" id="KW-0539">Nucleus</keyword>
<evidence type="ECO:0000256" key="8">
    <source>
        <dbReference type="SAM" id="MobiDB-lite"/>
    </source>
</evidence>
<dbReference type="InterPro" id="IPR004098">
    <property type="entry name" value="Prp18"/>
</dbReference>
<dbReference type="Gene3D" id="1.20.940.10">
    <property type="entry name" value="Functional domain of the splicing factor Prp18"/>
    <property type="match status" value="1"/>
</dbReference>
<dbReference type="SUPFAM" id="SSF158230">
    <property type="entry name" value="PRP4-like"/>
    <property type="match status" value="1"/>
</dbReference>
<keyword evidence="5" id="KW-0747">Spliceosome</keyword>
<sequence>MEAIKAELERKKAALALANVGGAKKYYKRGELEKLREEQYRAEQEKLEADRREKKARKEAVLHASRNATSLVPGSGPSSPARKAGNANAKNDAGGEEKGDGDDDETEVDYNVAESELVRRFRARDQPIRLFGETDKQRIRRLRLVEATEERSEGQRNDFRAAMAATDQDIVNENLRRKASIGEDGFEDEEGHYRKKRNTRDTERELVDTTILSEELLQTDPDKVYLLMSVYFKRVLREWEKSLDARPEDVKRSVQGRLQAATQGQTAEYMKPFFKQLKKRALQPDVLARVSEIAKLMQEREYLQANDSYLRLSIGNAPWPIGVTMVGIHERSAREKIFSSQVAHALNDETQRKWIQSIKRLMTFAQTKWPPDDHAKMVG</sequence>
<keyword evidence="4" id="KW-0507">mRNA processing</keyword>
<dbReference type="Gene3D" id="4.10.280.110">
    <property type="entry name" value="Pre-mRNA processing factor 4 domain"/>
    <property type="match status" value="1"/>
</dbReference>
<dbReference type="PANTHER" id="PTHR13007:SF19">
    <property type="entry name" value="PRE-MRNA-SPLICING FACTOR 18"/>
    <property type="match status" value="1"/>
</dbReference>
<evidence type="ECO:0000313" key="11">
    <source>
        <dbReference type="Proteomes" id="UP001212152"/>
    </source>
</evidence>